<comment type="caution">
    <text evidence="3">The sequence shown here is derived from an EMBL/GenBank/DDBJ whole genome shotgun (WGS) entry which is preliminary data.</text>
</comment>
<dbReference type="PANTHER" id="PTHR22754:SF32">
    <property type="entry name" value="DISCO-INTERACTING PROTEIN 2"/>
    <property type="match status" value="1"/>
</dbReference>
<name>A0ABV6YTB8_UNCC1</name>
<accession>A0ABV6YTB8</accession>
<dbReference type="SUPFAM" id="SSF56801">
    <property type="entry name" value="Acetyl-CoA synthetase-like"/>
    <property type="match status" value="1"/>
</dbReference>
<feature type="domain" description="AMP-dependent synthetase/ligase" evidence="2">
    <location>
        <begin position="16"/>
        <end position="413"/>
    </location>
</feature>
<dbReference type="InterPro" id="IPR045851">
    <property type="entry name" value="AMP-bd_C_sf"/>
</dbReference>
<dbReference type="Pfam" id="PF00501">
    <property type="entry name" value="AMP-binding"/>
    <property type="match status" value="1"/>
</dbReference>
<dbReference type="Gene3D" id="3.40.50.12780">
    <property type="entry name" value="N-terminal domain of ligase-like"/>
    <property type="match status" value="1"/>
</dbReference>
<evidence type="ECO:0000256" key="1">
    <source>
        <dbReference type="ARBA" id="ARBA00006432"/>
    </source>
</evidence>
<dbReference type="InterPro" id="IPR042099">
    <property type="entry name" value="ANL_N_sf"/>
</dbReference>
<gene>
    <name evidence="3" type="ORF">ACFL27_04475</name>
</gene>
<dbReference type="EMBL" id="JBHPBY010000039">
    <property type="protein sequence ID" value="MFC1849447.1"/>
    <property type="molecule type" value="Genomic_DNA"/>
</dbReference>
<evidence type="ECO:0000313" key="4">
    <source>
        <dbReference type="Proteomes" id="UP001594351"/>
    </source>
</evidence>
<comment type="similarity">
    <text evidence="1">Belongs to the ATP-dependent AMP-binding enzyme family.</text>
</comment>
<dbReference type="InterPro" id="IPR000873">
    <property type="entry name" value="AMP-dep_synth/lig_dom"/>
</dbReference>
<proteinExistence type="inferred from homology"/>
<sequence length="564" mass="63483">MMKYQALLEVLTAEREKHPAQMALVVLKDDGTNLTFTHDQLYRTAARLSTWLEAAGIQAGDVVIMALPHGPELMTLFWALTMLKAVPCISHYPRVRGDQSNYVSRIQTVVGNTKARALLTLAQYQKPLYESLSAQRCIFLGVEETPQLEKLPENKRLDFQPGTNQNTAFLMHTSGTTGSQKGVSFTQHQVLEQALILKEFYDIKAPDRIVHWLPLHHDLGIFLTFMLPLVASIPVIVMSPSRWVARPGLLFQSIHEFGGTISFMPNFAYNHCVRGITNRQMENVRLDGLRVLVNTAEPIRSHSIASFYKRFSQYGLKKTALKAGYGLTEAGPVTLDHLNDGITVDRICLKEMQLHSRAQPVPPGETSAMEVVSSGMPLSGMEMQIVAENNQPLPERSLGEITLRSDTIFEGYYRRPDLTKRALRDGWFHTGDFGYMADGRLFICGRRQDIIIASGRNIYPEDLEDLSYQIPGIYPGRTVAFGIEDTQSGTEGVVLVCELRHQVTKQEKKRIEQELRKKIFNTFEVAPADIKLLDDKGWVIKTAGGKVARSANREKYIKTFLDCE</sequence>
<evidence type="ECO:0000313" key="3">
    <source>
        <dbReference type="EMBL" id="MFC1849447.1"/>
    </source>
</evidence>
<evidence type="ECO:0000259" key="2">
    <source>
        <dbReference type="Pfam" id="PF00501"/>
    </source>
</evidence>
<keyword evidence="4" id="KW-1185">Reference proteome</keyword>
<dbReference type="Proteomes" id="UP001594351">
    <property type="component" value="Unassembled WGS sequence"/>
</dbReference>
<protein>
    <submittedName>
        <fullName evidence="3">AMP-binding protein</fullName>
    </submittedName>
</protein>
<organism evidence="3 4">
    <name type="scientific">candidate division CSSED10-310 bacterium</name>
    <dbReference type="NCBI Taxonomy" id="2855610"/>
    <lineage>
        <taxon>Bacteria</taxon>
        <taxon>Bacteria division CSSED10-310</taxon>
    </lineage>
</organism>
<dbReference type="Gene3D" id="3.30.300.30">
    <property type="match status" value="1"/>
</dbReference>
<reference evidence="3 4" key="1">
    <citation type="submission" date="2024-09" db="EMBL/GenBank/DDBJ databases">
        <title>Laminarin stimulates single cell rates of sulfate reduction while oxygen inhibits transcriptomic activity in coastal marine sediment.</title>
        <authorList>
            <person name="Lindsay M."/>
            <person name="Orcutt B."/>
            <person name="Emerson D."/>
            <person name="Stepanauskas R."/>
            <person name="D'Angelo T."/>
        </authorList>
    </citation>
    <scope>NUCLEOTIDE SEQUENCE [LARGE SCALE GENOMIC DNA]</scope>
    <source>
        <strain evidence="3">SAG AM-311-K15</strain>
    </source>
</reference>
<dbReference type="PANTHER" id="PTHR22754">
    <property type="entry name" value="DISCO-INTERACTING PROTEIN 2 DIP2 -RELATED"/>
    <property type="match status" value="1"/>
</dbReference>